<evidence type="ECO:0000259" key="8">
    <source>
        <dbReference type="SMART" id="SM00829"/>
    </source>
</evidence>
<dbReference type="Pfam" id="PF08240">
    <property type="entry name" value="ADH_N"/>
    <property type="match status" value="1"/>
</dbReference>
<organism evidence="9 10">
    <name type="scientific">Mycetocola lacteus</name>
    <dbReference type="NCBI Taxonomy" id="76637"/>
    <lineage>
        <taxon>Bacteria</taxon>
        <taxon>Bacillati</taxon>
        <taxon>Actinomycetota</taxon>
        <taxon>Actinomycetes</taxon>
        <taxon>Micrococcales</taxon>
        <taxon>Microbacteriaceae</taxon>
        <taxon>Mycetocola</taxon>
    </lineage>
</organism>
<dbReference type="PANTHER" id="PTHR43161">
    <property type="entry name" value="SORBITOL DEHYDROGENASE"/>
    <property type="match status" value="1"/>
</dbReference>
<dbReference type="Proteomes" id="UP000269438">
    <property type="component" value="Unassembled WGS sequence"/>
</dbReference>
<dbReference type="SUPFAM" id="SSF51735">
    <property type="entry name" value="NAD(P)-binding Rossmann-fold domains"/>
    <property type="match status" value="1"/>
</dbReference>
<name>A0A3L7AK04_9MICO</name>
<dbReference type="FunFam" id="3.40.50.720:FF:000068">
    <property type="entry name" value="Sorbitol dehydrogenase"/>
    <property type="match status" value="1"/>
</dbReference>
<dbReference type="InterPro" id="IPR013154">
    <property type="entry name" value="ADH-like_N"/>
</dbReference>
<feature type="domain" description="Enoyl reductase (ER)" evidence="8">
    <location>
        <begin position="8"/>
        <end position="332"/>
    </location>
</feature>
<dbReference type="InterPro" id="IPR002328">
    <property type="entry name" value="ADH_Zn_CS"/>
</dbReference>
<proteinExistence type="inferred from homology"/>
<comment type="similarity">
    <text evidence="2 7">Belongs to the zinc-containing alcohol dehydrogenase family.</text>
</comment>
<dbReference type="InterPro" id="IPR045306">
    <property type="entry name" value="SDH-like"/>
</dbReference>
<evidence type="ECO:0000256" key="4">
    <source>
        <dbReference type="ARBA" id="ARBA00022833"/>
    </source>
</evidence>
<keyword evidence="3 7" id="KW-0479">Metal-binding</keyword>
<dbReference type="InterPro" id="IPR036291">
    <property type="entry name" value="NAD(P)-bd_dom_sf"/>
</dbReference>
<dbReference type="SMART" id="SM00829">
    <property type="entry name" value="PKS_ER"/>
    <property type="match status" value="1"/>
</dbReference>
<keyword evidence="4 7" id="KW-0862">Zinc</keyword>
<dbReference type="CDD" id="cd05285">
    <property type="entry name" value="sorbitol_DH"/>
    <property type="match status" value="1"/>
</dbReference>
<evidence type="ECO:0000256" key="7">
    <source>
        <dbReference type="RuleBase" id="RU361277"/>
    </source>
</evidence>
<comment type="cofactor">
    <cofactor evidence="1 7">
        <name>Zn(2+)</name>
        <dbReference type="ChEBI" id="CHEBI:29105"/>
    </cofactor>
</comment>
<evidence type="ECO:0000256" key="3">
    <source>
        <dbReference type="ARBA" id="ARBA00022723"/>
    </source>
</evidence>
<dbReference type="SUPFAM" id="SSF50129">
    <property type="entry name" value="GroES-like"/>
    <property type="match status" value="1"/>
</dbReference>
<evidence type="ECO:0000256" key="1">
    <source>
        <dbReference type="ARBA" id="ARBA00001947"/>
    </source>
</evidence>
<dbReference type="PROSITE" id="PS00059">
    <property type="entry name" value="ADH_ZINC"/>
    <property type="match status" value="1"/>
</dbReference>
<evidence type="ECO:0000313" key="10">
    <source>
        <dbReference type="Proteomes" id="UP000269438"/>
    </source>
</evidence>
<dbReference type="InterPro" id="IPR013149">
    <property type="entry name" value="ADH-like_C"/>
</dbReference>
<keyword evidence="6" id="KW-0520">NAD</keyword>
<dbReference type="GO" id="GO:0008270">
    <property type="term" value="F:zinc ion binding"/>
    <property type="evidence" value="ECO:0007669"/>
    <property type="project" value="InterPro"/>
</dbReference>
<gene>
    <name evidence="9" type="ORF">D9V34_15145</name>
</gene>
<sequence>MRASVLLEAETLELQERAVPVPDPDQVLIRIEAVGVCGSDVHFFHEGKLGDWEVTEPLVLGHESAGVIVAVGSAVDPARIGERVSIEPQRPDPTSRESLSGAYNLCPNMEFYAVPGVDGAFAQYATIQSHFAHRIPDHVSLEAAALLEPLSVAIATARKAGFTAGSRVLITGAGPIGIVTAQVARAYGASEIIVTDVDPQRRAQAERFGATRTIDALTEPVGNLGLDVDAFVDASGAPAAVRSGFGEVRPGGTVVLVGMGPTEIPLPVSTIQNRELVVTGIFRYNNTWPLAIELVASGRVDLDALVTGRFGLDRVADALNSTRDPQTLKSVVTPNA</sequence>
<dbReference type="Gene3D" id="3.90.180.10">
    <property type="entry name" value="Medium-chain alcohol dehydrogenases, catalytic domain"/>
    <property type="match status" value="1"/>
</dbReference>
<dbReference type="AlphaFoldDB" id="A0A3L7AK04"/>
<accession>A0A3L7AK04</accession>
<evidence type="ECO:0000256" key="5">
    <source>
        <dbReference type="ARBA" id="ARBA00023002"/>
    </source>
</evidence>
<evidence type="ECO:0000313" key="9">
    <source>
        <dbReference type="EMBL" id="RLP79918.1"/>
    </source>
</evidence>
<protein>
    <submittedName>
        <fullName evidence="9">NAD(P)-dependent alcohol dehydrogenase</fullName>
    </submittedName>
</protein>
<dbReference type="OrthoDB" id="9797931at2"/>
<reference evidence="9 10" key="1">
    <citation type="submission" date="2018-10" db="EMBL/GenBank/DDBJ databases">
        <authorList>
            <person name="Li J."/>
        </authorList>
    </citation>
    <scope>NUCLEOTIDE SEQUENCE [LARGE SCALE GENOMIC DNA]</scope>
    <source>
        <strain evidence="9 10">JCM 11654</strain>
    </source>
</reference>
<evidence type="ECO:0000256" key="6">
    <source>
        <dbReference type="ARBA" id="ARBA00023027"/>
    </source>
</evidence>
<keyword evidence="5" id="KW-0560">Oxidoreductase</keyword>
<dbReference type="Gene3D" id="3.40.50.720">
    <property type="entry name" value="NAD(P)-binding Rossmann-like Domain"/>
    <property type="match status" value="1"/>
</dbReference>
<dbReference type="PANTHER" id="PTHR43161:SF9">
    <property type="entry name" value="SORBITOL DEHYDROGENASE"/>
    <property type="match status" value="1"/>
</dbReference>
<dbReference type="InterPro" id="IPR011032">
    <property type="entry name" value="GroES-like_sf"/>
</dbReference>
<dbReference type="EMBL" id="RCUY01000014">
    <property type="protein sequence ID" value="RLP79918.1"/>
    <property type="molecule type" value="Genomic_DNA"/>
</dbReference>
<dbReference type="InterPro" id="IPR020843">
    <property type="entry name" value="ER"/>
</dbReference>
<dbReference type="Pfam" id="PF00107">
    <property type="entry name" value="ADH_zinc_N"/>
    <property type="match status" value="1"/>
</dbReference>
<evidence type="ECO:0000256" key="2">
    <source>
        <dbReference type="ARBA" id="ARBA00008072"/>
    </source>
</evidence>
<dbReference type="GO" id="GO:0016616">
    <property type="term" value="F:oxidoreductase activity, acting on the CH-OH group of donors, NAD or NADP as acceptor"/>
    <property type="evidence" value="ECO:0007669"/>
    <property type="project" value="InterPro"/>
</dbReference>
<keyword evidence="10" id="KW-1185">Reference proteome</keyword>
<comment type="caution">
    <text evidence="9">The sequence shown here is derived from an EMBL/GenBank/DDBJ whole genome shotgun (WGS) entry which is preliminary data.</text>
</comment>